<feature type="chain" id="PRO_5047063274" evidence="1">
    <location>
        <begin position="23"/>
        <end position="618"/>
    </location>
</feature>
<dbReference type="InterPro" id="IPR005532">
    <property type="entry name" value="SUMF_dom"/>
</dbReference>
<feature type="signal peptide" evidence="1">
    <location>
        <begin position="1"/>
        <end position="22"/>
    </location>
</feature>
<dbReference type="PANTHER" id="PTHR23150:SF35">
    <property type="entry name" value="BLL6746 PROTEIN"/>
    <property type="match status" value="1"/>
</dbReference>
<dbReference type="Proteomes" id="UP001356170">
    <property type="component" value="Unassembled WGS sequence"/>
</dbReference>
<dbReference type="PANTHER" id="PTHR23150">
    <property type="entry name" value="SULFATASE MODIFYING FACTOR 1, 2"/>
    <property type="match status" value="1"/>
</dbReference>
<evidence type="ECO:0000313" key="3">
    <source>
        <dbReference type="EMBL" id="MEF2156265.1"/>
    </source>
</evidence>
<reference evidence="3 4" key="1">
    <citation type="submission" date="2024-01" db="EMBL/GenBank/DDBJ databases">
        <title>Novel species of the genus Luteimonas isolated from rivers.</title>
        <authorList>
            <person name="Lu H."/>
        </authorList>
    </citation>
    <scope>NUCLEOTIDE SEQUENCE [LARGE SCALE GENOMIC DNA]</scope>
    <source>
        <strain evidence="3 4">FXH3W</strain>
    </source>
</reference>
<keyword evidence="1" id="KW-0732">Signal</keyword>
<protein>
    <submittedName>
        <fullName evidence="3">Formylglycine-generating enzyme family protein</fullName>
    </submittedName>
</protein>
<dbReference type="InterPro" id="IPR042095">
    <property type="entry name" value="SUMF_sf"/>
</dbReference>
<keyword evidence="4" id="KW-1185">Reference proteome</keyword>
<evidence type="ECO:0000313" key="4">
    <source>
        <dbReference type="Proteomes" id="UP001356170"/>
    </source>
</evidence>
<dbReference type="EMBL" id="JAZHBO010000002">
    <property type="protein sequence ID" value="MEF2156265.1"/>
    <property type="molecule type" value="Genomic_DNA"/>
</dbReference>
<dbReference type="InterPro" id="IPR016187">
    <property type="entry name" value="CTDL_fold"/>
</dbReference>
<gene>
    <name evidence="3" type="ORF">V3390_08510</name>
</gene>
<sequence length="618" mass="67335">MRNRLTPLPALCLSLLAALSPAGCDRDATPKAVAAKADTAGRVRVTEGPALERWIPPTVTVGPEQVDTALDQADLAAKNHQWFLDSESVLPIVLAVESNATNTPGQLQRAKSLRKRAIDALLVDGQALLPQLDSNPTALDQARTIAAVIRSAAPGEERTFAFLDEFERRQVAALLNGQALAALQRKDLGDAPDQGAQGLYRQVLRTDPTNVVAQQGLAQVEQAFIDRARFEANRRLYHLSARALRQGSQVRSDADGNVAAATKELQTHRTRYLQLLKAQGIAGLADRGDLKLARAQLVEMIRVSQPGEPLVAELSTRIELFQHYGPYRPGQTFTDEMPSGGRGPRMVVVPHGAFIMGSTDADPQANKNEKPAHEVRFARGFAMAEHEVTVAEFGRFIAATQHRTRASRRGFSTIYSESSGNYARQSFVDWYSDFHGAKAAMNAPVMHVSVRDALAYVQWLTEKTGHEYRLPSEAEFEYALRAGSADVFPWGSGSPKSPIENLTGLRDVSVSGRRWANGFEGYGDGYWGPAPVEQFAANAFGLRDMGGNLSEWTADCIHASFRRAPKDGKAWVNSGCRSYVTKGGSWASSPAQTRSAFRVGIDADTTNAKIGFRVVRDL</sequence>
<accession>A0ABU7V0G6</accession>
<organism evidence="3 4">
    <name type="scientific">Aquilutibacter rugosus</name>
    <dbReference type="NCBI Taxonomy" id="3115820"/>
    <lineage>
        <taxon>Bacteria</taxon>
        <taxon>Pseudomonadati</taxon>
        <taxon>Pseudomonadota</taxon>
        <taxon>Gammaproteobacteria</taxon>
        <taxon>Lysobacterales</taxon>
        <taxon>Lysobacteraceae</taxon>
        <taxon>Aquilutibacter</taxon>
    </lineage>
</organism>
<proteinExistence type="predicted"/>
<dbReference type="SUPFAM" id="SSF56436">
    <property type="entry name" value="C-type lectin-like"/>
    <property type="match status" value="1"/>
</dbReference>
<dbReference type="Gene3D" id="3.90.1580.10">
    <property type="entry name" value="paralog of FGE (formylglycine-generating enzyme)"/>
    <property type="match status" value="1"/>
</dbReference>
<dbReference type="RefSeq" id="WP_331704099.1">
    <property type="nucleotide sequence ID" value="NZ_JAZHBO010000002.1"/>
</dbReference>
<evidence type="ECO:0000256" key="1">
    <source>
        <dbReference type="SAM" id="SignalP"/>
    </source>
</evidence>
<dbReference type="Pfam" id="PF03781">
    <property type="entry name" value="FGE-sulfatase"/>
    <property type="match status" value="1"/>
</dbReference>
<evidence type="ECO:0000259" key="2">
    <source>
        <dbReference type="Pfam" id="PF03781"/>
    </source>
</evidence>
<feature type="domain" description="Sulfatase-modifying factor enzyme-like" evidence="2">
    <location>
        <begin position="344"/>
        <end position="616"/>
    </location>
</feature>
<dbReference type="InterPro" id="IPR051043">
    <property type="entry name" value="Sulfatase_Mod_Factor_Kinase"/>
</dbReference>
<name>A0ABU7V0G6_9GAMM</name>
<comment type="caution">
    <text evidence="3">The sequence shown here is derived from an EMBL/GenBank/DDBJ whole genome shotgun (WGS) entry which is preliminary data.</text>
</comment>